<keyword evidence="2 4" id="KW-0342">GTP-binding</keyword>
<gene>
    <name evidence="4" type="primary">mobA</name>
    <name evidence="7" type="ORF">SAMN05421760_10925</name>
</gene>
<feature type="binding site" evidence="4">
    <location>
        <position position="106"/>
    </location>
    <ligand>
        <name>Mg(2+)</name>
        <dbReference type="ChEBI" id="CHEBI:18420"/>
    </ligand>
</feature>
<comment type="function">
    <text evidence="4">Transfers a GMP moiety from GTP to Mo-molybdopterin (Mo-MPT) cofactor (Moco or molybdenum cofactor) to form Mo-molybdopterin guanine dinucleotide (Mo-MGD) cofactor.</text>
</comment>
<evidence type="ECO:0000256" key="2">
    <source>
        <dbReference type="ARBA" id="ARBA00023134"/>
    </source>
</evidence>
<dbReference type="GO" id="GO:0005525">
    <property type="term" value="F:GTP binding"/>
    <property type="evidence" value="ECO:0007669"/>
    <property type="project" value="UniProtKB-UniRule"/>
</dbReference>
<comment type="similarity">
    <text evidence="4">Belongs to the MobA family.</text>
</comment>
<dbReference type="Gene3D" id="3.90.550.10">
    <property type="entry name" value="Spore Coat Polysaccharide Biosynthesis Protein SpsA, Chain A"/>
    <property type="match status" value="1"/>
</dbReference>
<keyword evidence="4" id="KW-0479">Metal-binding</keyword>
<keyword evidence="8" id="KW-1185">Reference proteome</keyword>
<dbReference type="InterPro" id="IPR052539">
    <property type="entry name" value="MGD_biosynthesis_adapter"/>
</dbReference>
<accession>A0A1N7ND50</accession>
<dbReference type="InterPro" id="IPR013482">
    <property type="entry name" value="Molybde_CF_guanTrfase"/>
</dbReference>
<keyword evidence="4" id="KW-0547">Nucleotide-binding</keyword>
<evidence type="ECO:0000313" key="8">
    <source>
        <dbReference type="Proteomes" id="UP000185999"/>
    </source>
</evidence>
<dbReference type="AlphaFoldDB" id="A0A1N7ND50"/>
<feature type="domain" description="MobA-like NTP transferase" evidence="6">
    <location>
        <begin position="14"/>
        <end position="164"/>
    </location>
</feature>
<feature type="binding site" evidence="4">
    <location>
        <begin position="17"/>
        <end position="19"/>
    </location>
    <ligand>
        <name>GTP</name>
        <dbReference type="ChEBI" id="CHEBI:37565"/>
    </ligand>
</feature>
<comment type="subcellular location">
    <subcellularLocation>
        <location evidence="4">Cytoplasm</location>
    </subcellularLocation>
</comment>
<comment type="cofactor">
    <cofactor evidence="4">
        <name>Mg(2+)</name>
        <dbReference type="ChEBI" id="CHEBI:18420"/>
    </cofactor>
</comment>
<name>A0A1N7ND50_9GAMM</name>
<dbReference type="CDD" id="cd03116">
    <property type="entry name" value="MobB"/>
    <property type="match status" value="1"/>
</dbReference>
<evidence type="ECO:0000256" key="3">
    <source>
        <dbReference type="ARBA" id="ARBA00023150"/>
    </source>
</evidence>
<organism evidence="7 8">
    <name type="scientific">Neptunomonas antarctica</name>
    <dbReference type="NCBI Taxonomy" id="619304"/>
    <lineage>
        <taxon>Bacteria</taxon>
        <taxon>Pseudomonadati</taxon>
        <taxon>Pseudomonadota</taxon>
        <taxon>Gammaproteobacteria</taxon>
        <taxon>Oceanospirillales</taxon>
        <taxon>Oceanospirillaceae</taxon>
        <taxon>Neptunomonas</taxon>
    </lineage>
</organism>
<proteinExistence type="inferred from homology"/>
<dbReference type="Pfam" id="PF03205">
    <property type="entry name" value="MobB"/>
    <property type="match status" value="1"/>
</dbReference>
<dbReference type="CDD" id="cd02503">
    <property type="entry name" value="MobA"/>
    <property type="match status" value="1"/>
</dbReference>
<feature type="domain" description="Molybdopterin-guanine dinucleotide biosynthesis protein B (MobB)" evidence="5">
    <location>
        <begin position="204"/>
        <end position="337"/>
    </location>
</feature>
<evidence type="ECO:0000259" key="6">
    <source>
        <dbReference type="Pfam" id="PF12804"/>
    </source>
</evidence>
<dbReference type="PANTHER" id="PTHR40072:SF1">
    <property type="entry name" value="MOLYBDOPTERIN-GUANINE DINUCLEOTIDE BIOSYNTHESIS ADAPTER PROTEIN"/>
    <property type="match status" value="1"/>
</dbReference>
<dbReference type="GO" id="GO:0046872">
    <property type="term" value="F:metal ion binding"/>
    <property type="evidence" value="ECO:0007669"/>
    <property type="project" value="UniProtKB-KW"/>
</dbReference>
<comment type="subunit">
    <text evidence="4">Monomer.</text>
</comment>
<dbReference type="InterPro" id="IPR029044">
    <property type="entry name" value="Nucleotide-diphossugar_trans"/>
</dbReference>
<dbReference type="RefSeq" id="WP_076496082.1">
    <property type="nucleotide sequence ID" value="NZ_FTOE01000009.1"/>
</dbReference>
<feature type="binding site" evidence="4">
    <location>
        <position position="106"/>
    </location>
    <ligand>
        <name>GTP</name>
        <dbReference type="ChEBI" id="CHEBI:37565"/>
    </ligand>
</feature>
<keyword evidence="7" id="KW-0548">Nucleotidyltransferase</keyword>
<dbReference type="STRING" id="619304.SAMN05421760_10925"/>
<dbReference type="SUPFAM" id="SSF53448">
    <property type="entry name" value="Nucleotide-diphospho-sugar transferases"/>
    <property type="match status" value="1"/>
</dbReference>
<dbReference type="NCBIfam" id="NF008021">
    <property type="entry name" value="PRK10751.1"/>
    <property type="match status" value="1"/>
</dbReference>
<dbReference type="InterPro" id="IPR027417">
    <property type="entry name" value="P-loop_NTPase"/>
</dbReference>
<dbReference type="FunFam" id="3.40.50.300:FF:000920">
    <property type="entry name" value="Molybdopterin-guanine dinucleotide biosynthesis protein B"/>
    <property type="match status" value="1"/>
</dbReference>
<dbReference type="Proteomes" id="UP000185999">
    <property type="component" value="Unassembled WGS sequence"/>
</dbReference>
<keyword evidence="4 7" id="KW-0808">Transferase</keyword>
<feature type="binding site" evidence="4">
    <location>
        <position position="30"/>
    </location>
    <ligand>
        <name>GTP</name>
        <dbReference type="ChEBI" id="CHEBI:37565"/>
    </ligand>
</feature>
<dbReference type="EC" id="2.7.7.77" evidence="4"/>
<dbReference type="InterPro" id="IPR004435">
    <property type="entry name" value="MobB_dom"/>
</dbReference>
<keyword evidence="1 4" id="KW-0460">Magnesium</keyword>
<dbReference type="NCBIfam" id="TIGR02665">
    <property type="entry name" value="molyb_mobA"/>
    <property type="match status" value="1"/>
</dbReference>
<comment type="catalytic activity">
    <reaction evidence="4">
        <text>Mo-molybdopterin + GTP + H(+) = Mo-molybdopterin guanine dinucleotide + diphosphate</text>
        <dbReference type="Rhea" id="RHEA:34243"/>
        <dbReference type="ChEBI" id="CHEBI:15378"/>
        <dbReference type="ChEBI" id="CHEBI:33019"/>
        <dbReference type="ChEBI" id="CHEBI:37565"/>
        <dbReference type="ChEBI" id="CHEBI:71302"/>
        <dbReference type="ChEBI" id="CHEBI:71310"/>
        <dbReference type="EC" id="2.7.7.77"/>
    </reaction>
</comment>
<evidence type="ECO:0000259" key="5">
    <source>
        <dbReference type="Pfam" id="PF03205"/>
    </source>
</evidence>
<dbReference type="SUPFAM" id="SSF52540">
    <property type="entry name" value="P-loop containing nucleoside triphosphate hydrolases"/>
    <property type="match status" value="1"/>
</dbReference>
<dbReference type="GO" id="GO:0006777">
    <property type="term" value="P:Mo-molybdopterin cofactor biosynthetic process"/>
    <property type="evidence" value="ECO:0007669"/>
    <property type="project" value="UniProtKB-KW"/>
</dbReference>
<dbReference type="GO" id="GO:0005737">
    <property type="term" value="C:cytoplasm"/>
    <property type="evidence" value="ECO:0007669"/>
    <property type="project" value="UniProtKB-SubCell"/>
</dbReference>
<protein>
    <recommendedName>
        <fullName evidence="4">Molybdenum cofactor guanylyltransferase</fullName>
        <shortName evidence="4">MoCo guanylyltransferase</shortName>
        <ecNumber evidence="4">2.7.7.77</ecNumber>
    </recommendedName>
    <alternativeName>
        <fullName evidence="4">GTP:molybdopterin guanylyltransferase</fullName>
    </alternativeName>
    <alternativeName>
        <fullName evidence="4">Mo-MPT guanylyltransferase</fullName>
    </alternativeName>
    <alternativeName>
        <fullName evidence="4">Molybdopterin guanylyltransferase</fullName>
    </alternativeName>
    <alternativeName>
        <fullName evidence="4">Molybdopterin-guanine dinucleotide synthase</fullName>
        <shortName evidence="4">MGD synthase</shortName>
    </alternativeName>
</protein>
<keyword evidence="3 4" id="KW-0501">Molybdenum cofactor biosynthesis</keyword>
<dbReference type="PANTHER" id="PTHR40072">
    <property type="entry name" value="MOLYBDOPTERIN-GUANINE DINUCLEOTIDE BIOSYNTHESIS ADAPTER PROTEIN-RELATED"/>
    <property type="match status" value="1"/>
</dbReference>
<keyword evidence="4" id="KW-0963">Cytoplasm</keyword>
<comment type="domain">
    <text evidence="4">The N-terminal domain determines nucleotide recognition and specific binding, while the C-terminal domain determines the specific binding to the target protein.</text>
</comment>
<evidence type="ECO:0000313" key="7">
    <source>
        <dbReference type="EMBL" id="SIS96287.1"/>
    </source>
</evidence>
<reference evidence="8" key="1">
    <citation type="submission" date="2017-01" db="EMBL/GenBank/DDBJ databases">
        <authorList>
            <person name="Varghese N."/>
            <person name="Submissions S."/>
        </authorList>
    </citation>
    <scope>NUCLEOTIDE SEQUENCE [LARGE SCALE GENOMIC DNA]</scope>
    <source>
        <strain evidence="8">DSM 22306</strain>
    </source>
</reference>
<dbReference type="Pfam" id="PF12804">
    <property type="entry name" value="NTP_transf_3"/>
    <property type="match status" value="1"/>
</dbReference>
<dbReference type="NCBIfam" id="TIGR00176">
    <property type="entry name" value="mobB"/>
    <property type="match status" value="1"/>
</dbReference>
<evidence type="ECO:0000256" key="4">
    <source>
        <dbReference type="HAMAP-Rule" id="MF_00316"/>
    </source>
</evidence>
<feature type="binding site" evidence="4">
    <location>
        <position position="76"/>
    </location>
    <ligand>
        <name>GTP</name>
        <dbReference type="ChEBI" id="CHEBI:37565"/>
    </ligand>
</feature>
<dbReference type="Gene3D" id="3.40.50.300">
    <property type="entry name" value="P-loop containing nucleotide triphosphate hydrolases"/>
    <property type="match status" value="1"/>
</dbReference>
<feature type="binding site" evidence="4">
    <location>
        <position position="58"/>
    </location>
    <ligand>
        <name>GTP</name>
        <dbReference type="ChEBI" id="CHEBI:37565"/>
    </ligand>
</feature>
<dbReference type="InterPro" id="IPR025877">
    <property type="entry name" value="MobA-like_NTP_Trfase"/>
</dbReference>
<sequence length="370" mass="40769">MHNIEQIAAEQVTAVVLAGGKASRMGGVDKGWMDLNGKPLIRHVLDRILPQVSRCLINANRSLDAYGTLSLPVITDLEGGFEGPLMGIATGLHHATTDWVLFVPCDGPFLPEGLAARLLESALQSNAEIAVAHDGKRLQPVVALINRSMLSSVQAILAKGERKIDYWYAQQRTVEVDFSDYPDAFVNVNRKSDIAELQQMPKLLGLAAWSGTGKTTLLKQLLPVLKAQGVRVGVIKHAHHQFDVDHPGKDSYELRHAGADQMLICSSNRWALMVEEKQVGMPSLSTMLTQLDYSKLDLVLVEGFKTASFAKIELYRREVNKPQLYSEDKNIIAVACDEVIPLTSDIPLLDLNNIDQIAAFIQTYLKGERP</sequence>
<evidence type="ECO:0000256" key="1">
    <source>
        <dbReference type="ARBA" id="ARBA00022842"/>
    </source>
</evidence>
<dbReference type="HAMAP" id="MF_00316">
    <property type="entry name" value="MobA"/>
    <property type="match status" value="1"/>
</dbReference>
<dbReference type="EMBL" id="FTOE01000009">
    <property type="protein sequence ID" value="SIS96287.1"/>
    <property type="molecule type" value="Genomic_DNA"/>
</dbReference>
<dbReference type="GO" id="GO:0061603">
    <property type="term" value="F:molybdenum cofactor guanylyltransferase activity"/>
    <property type="evidence" value="ECO:0007669"/>
    <property type="project" value="UniProtKB-EC"/>
</dbReference>